<dbReference type="eggNOG" id="COG0494">
    <property type="taxonomic scope" value="Bacteria"/>
</dbReference>
<evidence type="ECO:0000313" key="1">
    <source>
        <dbReference type="EMBL" id="ACK71861.1"/>
    </source>
</evidence>
<dbReference type="HOGENOM" id="CLU_1494609_0_0_3"/>
<organism evidence="1 2">
    <name type="scientific">Gloeothece citriformis (strain PCC 7424)</name>
    <name type="common">Cyanothece sp. (strain PCC 7424)</name>
    <dbReference type="NCBI Taxonomy" id="65393"/>
    <lineage>
        <taxon>Bacteria</taxon>
        <taxon>Bacillati</taxon>
        <taxon>Cyanobacteriota</taxon>
        <taxon>Cyanophyceae</taxon>
        <taxon>Oscillatoriophycideae</taxon>
        <taxon>Chroococcales</taxon>
        <taxon>Aphanothecaceae</taxon>
        <taxon>Gloeothece</taxon>
        <taxon>Gloeothece citriformis</taxon>
    </lineage>
</organism>
<dbReference type="EMBL" id="CP001291">
    <property type="protein sequence ID" value="ACK71861.1"/>
    <property type="molecule type" value="Genomic_DNA"/>
</dbReference>
<dbReference type="RefSeq" id="WP_015955456.1">
    <property type="nucleotide sequence ID" value="NC_011729.1"/>
</dbReference>
<dbReference type="Gene3D" id="3.90.79.10">
    <property type="entry name" value="Nucleoside Triphosphate Pyrophosphohydrolase"/>
    <property type="match status" value="1"/>
</dbReference>
<dbReference type="STRING" id="65393.PCC7424_3468"/>
<dbReference type="Proteomes" id="UP000002384">
    <property type="component" value="Chromosome"/>
</dbReference>
<dbReference type="InterPro" id="IPR015797">
    <property type="entry name" value="NUDIX_hydrolase-like_dom_sf"/>
</dbReference>
<evidence type="ECO:0000313" key="2">
    <source>
        <dbReference type="Proteomes" id="UP000002384"/>
    </source>
</evidence>
<protein>
    <submittedName>
        <fullName evidence="1">NUDIX hydrolase</fullName>
    </submittedName>
</protein>
<dbReference type="GO" id="GO:0016787">
    <property type="term" value="F:hydrolase activity"/>
    <property type="evidence" value="ECO:0007669"/>
    <property type="project" value="UniProtKB-KW"/>
</dbReference>
<accession>B7KFE5</accession>
<keyword evidence="2" id="KW-1185">Reference proteome</keyword>
<gene>
    <name evidence="1" type="ordered locus">PCC7424_3468</name>
</gene>
<name>B7KFE5_GLOC7</name>
<proteinExistence type="predicted"/>
<dbReference type="KEGG" id="cyc:PCC7424_3468"/>
<keyword evidence="1" id="KW-0378">Hydrolase</keyword>
<sequence length="183" mass="20510">MTNEKNWKTLSEFVHINSPWLRLIGEKIEDNQGQILDYWRIEKADSVVIITIQEDYFLFPIPSYRPGLGKVTLDFPGGRIPAGKTPIEVVPHILARELGIPPDSNLNLTPLNRKGWAINSSFSNQKLYGFVAQIGSEIAISADYLGAKYPITPEGIKQLLESLTCLQCRSLLLEWIIDKGSTA</sequence>
<dbReference type="SUPFAM" id="SSF55811">
    <property type="entry name" value="Nudix"/>
    <property type="match status" value="1"/>
</dbReference>
<reference evidence="2" key="1">
    <citation type="journal article" date="2011" name="MBio">
        <title>Novel metabolic attributes of the genus Cyanothece, comprising a group of unicellular nitrogen-fixing Cyanobacteria.</title>
        <authorList>
            <person name="Bandyopadhyay A."/>
            <person name="Elvitigala T."/>
            <person name="Welsh E."/>
            <person name="Stockel J."/>
            <person name="Liberton M."/>
            <person name="Min H."/>
            <person name="Sherman L.A."/>
            <person name="Pakrasi H.B."/>
        </authorList>
    </citation>
    <scope>NUCLEOTIDE SEQUENCE [LARGE SCALE GENOMIC DNA]</scope>
    <source>
        <strain evidence="2">PCC 7424</strain>
    </source>
</reference>
<dbReference type="AlphaFoldDB" id="B7KFE5"/>
<dbReference type="OrthoDB" id="453003at2"/>